<sequence>MPAVPRTSPATRNAIPEHYIHTTAGHFVDSAGRILLLRGVNLAGSTKAPVDRPTQYQDVWDVAEAGGESFVGRPLNLDDGSADIHLARLRAWGFNCLRFVFTGKYDHEYIQYAIRVRRRCKDFGFRVFMDPHQDVWSRFIGGLGAPSFWTLPACGLNSRNTTATHSALLHFEQPEPIAYPAMVWGTNYARFASQTLWTLFFAGRDYTPLCQIDGVNIQDWLQRHYQRLWCTRRYHSRRWGFA</sequence>
<dbReference type="EMBL" id="CAJMWZ010003671">
    <property type="protein sequence ID" value="CAE6477537.1"/>
    <property type="molecule type" value="Genomic_DNA"/>
</dbReference>
<dbReference type="InterPro" id="IPR017853">
    <property type="entry name" value="GH"/>
</dbReference>
<evidence type="ECO:0008006" key="3">
    <source>
        <dbReference type="Google" id="ProtNLM"/>
    </source>
</evidence>
<dbReference type="PANTHER" id="PTHR31308">
    <property type="match status" value="1"/>
</dbReference>
<dbReference type="SUPFAM" id="SSF51445">
    <property type="entry name" value="(Trans)glycosidases"/>
    <property type="match status" value="1"/>
</dbReference>
<accession>A0A8H3C7Y0</accession>
<dbReference type="PANTHER" id="PTHR31308:SF6">
    <property type="entry name" value="GLYCOSIDE HYDROLASE FAMILY 5 C-TERMINAL DOMAIN-CONTAINING PROTEIN"/>
    <property type="match status" value="1"/>
</dbReference>
<gene>
    <name evidence="1" type="ORF">RDB_LOCUS70606</name>
</gene>
<name>A0A8H3C7Y0_9AGAM</name>
<organism evidence="1 2">
    <name type="scientific">Rhizoctonia solani</name>
    <dbReference type="NCBI Taxonomy" id="456999"/>
    <lineage>
        <taxon>Eukaryota</taxon>
        <taxon>Fungi</taxon>
        <taxon>Dikarya</taxon>
        <taxon>Basidiomycota</taxon>
        <taxon>Agaricomycotina</taxon>
        <taxon>Agaricomycetes</taxon>
        <taxon>Cantharellales</taxon>
        <taxon>Ceratobasidiaceae</taxon>
        <taxon>Rhizoctonia</taxon>
    </lineage>
</organism>
<evidence type="ECO:0000313" key="1">
    <source>
        <dbReference type="EMBL" id="CAE6477537.1"/>
    </source>
</evidence>
<dbReference type="Proteomes" id="UP000663850">
    <property type="component" value="Unassembled WGS sequence"/>
</dbReference>
<dbReference type="GO" id="GO:0050295">
    <property type="term" value="F:steryl-beta-glucosidase activity"/>
    <property type="evidence" value="ECO:0007669"/>
    <property type="project" value="TreeGrafter"/>
</dbReference>
<dbReference type="GO" id="GO:1904462">
    <property type="term" value="P:ergosteryl 3-beta-D-glucoside catabolic process"/>
    <property type="evidence" value="ECO:0007669"/>
    <property type="project" value="TreeGrafter"/>
</dbReference>
<reference evidence="1" key="1">
    <citation type="submission" date="2021-01" db="EMBL/GenBank/DDBJ databases">
        <authorList>
            <person name="Kaushik A."/>
        </authorList>
    </citation>
    <scope>NUCLEOTIDE SEQUENCE</scope>
    <source>
        <strain evidence="1">Type strain: AG8-Rh-89/</strain>
    </source>
</reference>
<protein>
    <recommendedName>
        <fullName evidence="3">Glycoside hydrolase family 5 domain-containing protein</fullName>
    </recommendedName>
</protein>
<evidence type="ECO:0000313" key="2">
    <source>
        <dbReference type="Proteomes" id="UP000663850"/>
    </source>
</evidence>
<dbReference type="AlphaFoldDB" id="A0A8H3C7Y0"/>
<proteinExistence type="predicted"/>
<dbReference type="InterPro" id="IPR052066">
    <property type="entry name" value="Glycosphingolipid_Hydrolases"/>
</dbReference>
<comment type="caution">
    <text evidence="1">The sequence shown here is derived from an EMBL/GenBank/DDBJ whole genome shotgun (WGS) entry which is preliminary data.</text>
</comment>
<dbReference type="Gene3D" id="3.20.20.80">
    <property type="entry name" value="Glycosidases"/>
    <property type="match status" value="1"/>
</dbReference>